<protein>
    <submittedName>
        <fullName evidence="1">Uncharacterized protein</fullName>
    </submittedName>
</protein>
<accession>A0ABQ4G5S2</accession>
<evidence type="ECO:0000313" key="2">
    <source>
        <dbReference type="Proteomes" id="UP000603904"/>
    </source>
</evidence>
<dbReference type="EMBL" id="BOOC01000030">
    <property type="protein sequence ID" value="GIH42397.1"/>
    <property type="molecule type" value="Genomic_DNA"/>
</dbReference>
<proteinExistence type="predicted"/>
<gene>
    <name evidence="1" type="ORF">Mco01_53970</name>
</gene>
<evidence type="ECO:0000313" key="1">
    <source>
        <dbReference type="EMBL" id="GIH42397.1"/>
    </source>
</evidence>
<sequence>MVSSRTGTDVAGFCGFAAGAALAVPTLKAAMPRAATPATASRVRDAGVMVPDSKAAV</sequence>
<name>A0ABQ4G5S2_9ACTN</name>
<reference evidence="1 2" key="1">
    <citation type="submission" date="2021-01" db="EMBL/GenBank/DDBJ databases">
        <title>Whole genome shotgun sequence of Microbispora corallina NBRC 16416.</title>
        <authorList>
            <person name="Komaki H."/>
            <person name="Tamura T."/>
        </authorList>
    </citation>
    <scope>NUCLEOTIDE SEQUENCE [LARGE SCALE GENOMIC DNA]</scope>
    <source>
        <strain evidence="1 2">NBRC 16416</strain>
    </source>
</reference>
<keyword evidence="2" id="KW-1185">Reference proteome</keyword>
<comment type="caution">
    <text evidence="1">The sequence shown here is derived from an EMBL/GenBank/DDBJ whole genome shotgun (WGS) entry which is preliminary data.</text>
</comment>
<dbReference type="Proteomes" id="UP000603904">
    <property type="component" value="Unassembled WGS sequence"/>
</dbReference>
<organism evidence="1 2">
    <name type="scientific">Microbispora corallina</name>
    <dbReference type="NCBI Taxonomy" id="83302"/>
    <lineage>
        <taxon>Bacteria</taxon>
        <taxon>Bacillati</taxon>
        <taxon>Actinomycetota</taxon>
        <taxon>Actinomycetes</taxon>
        <taxon>Streptosporangiales</taxon>
        <taxon>Streptosporangiaceae</taxon>
        <taxon>Microbispora</taxon>
    </lineage>
</organism>